<evidence type="ECO:0000313" key="1">
    <source>
        <dbReference type="EMBL" id="ESL05093.1"/>
    </source>
</evidence>
<comment type="caution">
    <text evidence="1">The sequence shown here is derived from an EMBL/GenBank/DDBJ whole genome shotgun (WGS) entry which is preliminary data.</text>
</comment>
<protein>
    <submittedName>
        <fullName evidence="1">Uncharacterized protein</fullName>
    </submittedName>
</protein>
<keyword evidence="2" id="KW-1185">Reference proteome</keyword>
<dbReference type="Proteomes" id="UP000031737">
    <property type="component" value="Unassembled WGS sequence"/>
</dbReference>
<dbReference type="AlphaFoldDB" id="A0A061IRQ2"/>
<evidence type="ECO:0000313" key="2">
    <source>
        <dbReference type="Proteomes" id="UP000031737"/>
    </source>
</evidence>
<proteinExistence type="predicted"/>
<dbReference type="VEuPathDB" id="TriTrypDB:TRSC58_07297"/>
<reference evidence="1 2" key="1">
    <citation type="submission" date="2013-07" db="EMBL/GenBank/DDBJ databases">
        <authorList>
            <person name="Stoco P.H."/>
            <person name="Wagner G."/>
            <person name="Gerber A."/>
            <person name="Zaha A."/>
            <person name="Thompson C."/>
            <person name="Bartholomeu D.C."/>
            <person name="Luckemeyer D.D."/>
            <person name="Bahia D."/>
            <person name="Loreto E."/>
            <person name="Prestes E.B."/>
            <person name="Lima F.M."/>
            <person name="Rodrigues-Luiz G."/>
            <person name="Vallejo G.A."/>
            <person name="Filho J.F."/>
            <person name="Monteiro K.M."/>
            <person name="Tyler K.M."/>
            <person name="de Almeida L.G."/>
            <person name="Ortiz M.F."/>
            <person name="Siervo M.A."/>
            <person name="de Moraes M.H."/>
            <person name="Cunha O.L."/>
            <person name="Mendonca-Neto R."/>
            <person name="Silva R."/>
            <person name="Teixeira S.M."/>
            <person name="Murta S.M."/>
            <person name="Sincero T.C."/>
            <person name="Mendes T.A."/>
            <person name="Urmenyi T.P."/>
            <person name="Silva V.G."/>
            <person name="da Rocha W.D."/>
            <person name="Andersson B."/>
            <person name="Romanha A.J."/>
            <person name="Steindel M."/>
            <person name="de Vasconcelos A.T."/>
            <person name="Grisard E.C."/>
        </authorList>
    </citation>
    <scope>NUCLEOTIDE SEQUENCE [LARGE SCALE GENOMIC DNA]</scope>
    <source>
        <strain evidence="1 2">SC58</strain>
    </source>
</reference>
<accession>A0A061IRQ2</accession>
<sequence length="74" mass="8764">MLYFLPFCVIFFFLLFHLGCSFFFSSFHSFLLTRTRARHPDACDGQFLIFFYICTRFRVQARRHGRGSSGVSVH</sequence>
<organism evidence="1 2">
    <name type="scientific">Trypanosoma rangeli SC58</name>
    <dbReference type="NCBI Taxonomy" id="429131"/>
    <lineage>
        <taxon>Eukaryota</taxon>
        <taxon>Discoba</taxon>
        <taxon>Euglenozoa</taxon>
        <taxon>Kinetoplastea</taxon>
        <taxon>Metakinetoplastina</taxon>
        <taxon>Trypanosomatida</taxon>
        <taxon>Trypanosomatidae</taxon>
        <taxon>Trypanosoma</taxon>
        <taxon>Herpetosoma</taxon>
    </lineage>
</organism>
<dbReference type="EMBL" id="AUPL01007385">
    <property type="protein sequence ID" value="ESL05093.1"/>
    <property type="molecule type" value="Genomic_DNA"/>
</dbReference>
<gene>
    <name evidence="1" type="ORF">TRSC58_07297</name>
</gene>
<name>A0A061IRQ2_TRYRA</name>